<accession>A0AA38GTC2</accession>
<proteinExistence type="predicted"/>
<dbReference type="AlphaFoldDB" id="A0AA38GTC2"/>
<evidence type="ECO:0000313" key="1">
    <source>
        <dbReference type="EMBL" id="KAH9327881.1"/>
    </source>
</evidence>
<evidence type="ECO:0000313" key="2">
    <source>
        <dbReference type="Proteomes" id="UP000824469"/>
    </source>
</evidence>
<gene>
    <name evidence="1" type="ORF">KI387_044373</name>
</gene>
<feature type="non-terminal residue" evidence="1">
    <location>
        <position position="1"/>
    </location>
</feature>
<keyword evidence="2" id="KW-1185">Reference proteome</keyword>
<name>A0AA38GTC2_TAXCH</name>
<organism evidence="1 2">
    <name type="scientific">Taxus chinensis</name>
    <name type="common">Chinese yew</name>
    <name type="synonym">Taxus wallichiana var. chinensis</name>
    <dbReference type="NCBI Taxonomy" id="29808"/>
    <lineage>
        <taxon>Eukaryota</taxon>
        <taxon>Viridiplantae</taxon>
        <taxon>Streptophyta</taxon>
        <taxon>Embryophyta</taxon>
        <taxon>Tracheophyta</taxon>
        <taxon>Spermatophyta</taxon>
        <taxon>Pinopsida</taxon>
        <taxon>Pinidae</taxon>
        <taxon>Conifers II</taxon>
        <taxon>Cupressales</taxon>
        <taxon>Taxaceae</taxon>
        <taxon>Taxus</taxon>
    </lineage>
</organism>
<sequence length="72" mass="8453">SKGKNTVDCDDSDEEEAEVNLEAKLVCALEESKLCRRKNQKKICTLKYYEEKICILEKRQTLREEEEANELK</sequence>
<protein>
    <submittedName>
        <fullName evidence="1">Uncharacterized protein</fullName>
    </submittedName>
</protein>
<dbReference type="EMBL" id="JAHRHJ020000002">
    <property type="protein sequence ID" value="KAH9327881.1"/>
    <property type="molecule type" value="Genomic_DNA"/>
</dbReference>
<dbReference type="Proteomes" id="UP000824469">
    <property type="component" value="Unassembled WGS sequence"/>
</dbReference>
<reference evidence="1 2" key="1">
    <citation type="journal article" date="2021" name="Nat. Plants">
        <title>The Taxus genome provides insights into paclitaxel biosynthesis.</title>
        <authorList>
            <person name="Xiong X."/>
            <person name="Gou J."/>
            <person name="Liao Q."/>
            <person name="Li Y."/>
            <person name="Zhou Q."/>
            <person name="Bi G."/>
            <person name="Li C."/>
            <person name="Du R."/>
            <person name="Wang X."/>
            <person name="Sun T."/>
            <person name="Guo L."/>
            <person name="Liang H."/>
            <person name="Lu P."/>
            <person name="Wu Y."/>
            <person name="Zhang Z."/>
            <person name="Ro D.K."/>
            <person name="Shang Y."/>
            <person name="Huang S."/>
            <person name="Yan J."/>
        </authorList>
    </citation>
    <scope>NUCLEOTIDE SEQUENCE [LARGE SCALE GENOMIC DNA]</scope>
    <source>
        <strain evidence="1">Ta-2019</strain>
    </source>
</reference>
<comment type="caution">
    <text evidence="1">The sequence shown here is derived from an EMBL/GenBank/DDBJ whole genome shotgun (WGS) entry which is preliminary data.</text>
</comment>